<evidence type="ECO:0000313" key="3">
    <source>
        <dbReference type="Proteomes" id="UP000824410"/>
    </source>
</evidence>
<comment type="caution">
    <text evidence="2">The sequence shown here is derived from an EMBL/GenBank/DDBJ whole genome shotgun (WGS) entry which is preliminary data.</text>
</comment>
<sequence>MLIKSCRHVYYAQHDENQHDHHHNGCHGNHRHEHKECCHGEGRHS</sequence>
<dbReference type="EMBL" id="SHDO01000021">
    <property type="protein sequence ID" value="MBX6982014.1"/>
    <property type="molecule type" value="Genomic_DNA"/>
</dbReference>
<feature type="non-terminal residue" evidence="2">
    <location>
        <position position="45"/>
    </location>
</feature>
<organism evidence="2 3">
    <name type="scientific">Providencia rettgeri</name>
    <dbReference type="NCBI Taxonomy" id="587"/>
    <lineage>
        <taxon>Bacteria</taxon>
        <taxon>Pseudomonadati</taxon>
        <taxon>Pseudomonadota</taxon>
        <taxon>Gammaproteobacteria</taxon>
        <taxon>Enterobacterales</taxon>
        <taxon>Morganellaceae</taxon>
        <taxon>Providencia</taxon>
    </lineage>
</organism>
<feature type="compositionally biased region" description="Basic residues" evidence="1">
    <location>
        <begin position="20"/>
        <end position="33"/>
    </location>
</feature>
<reference evidence="2" key="1">
    <citation type="submission" date="2019-02" db="EMBL/GenBank/DDBJ databases">
        <title>Genomic characterization of isolates from hospital effluents in KZN, South Africa.</title>
        <authorList>
            <person name="Ntshobeni N."/>
            <person name="Allam M."/>
            <person name="Ismail A."/>
            <person name="Amoako D."/>
            <person name="Essack S."/>
            <person name="Chenia H."/>
        </authorList>
    </citation>
    <scope>NUCLEOTIDE SEQUENCE</scope>
    <source>
        <strain evidence="2">AFE97_S1</strain>
    </source>
</reference>
<protein>
    <submittedName>
        <fullName evidence="2">PadR family transcriptional regulator</fullName>
    </submittedName>
</protein>
<name>A0AAP2K179_PRORE</name>
<accession>A0AAP2K179</accession>
<gene>
    <name evidence="2" type="ORF">EX242_17380</name>
</gene>
<dbReference type="AlphaFoldDB" id="A0AAP2K179"/>
<dbReference type="Proteomes" id="UP000824410">
    <property type="component" value="Unassembled WGS sequence"/>
</dbReference>
<proteinExistence type="predicted"/>
<feature type="region of interest" description="Disordered" evidence="1">
    <location>
        <begin position="17"/>
        <end position="45"/>
    </location>
</feature>
<evidence type="ECO:0000256" key="1">
    <source>
        <dbReference type="SAM" id="MobiDB-lite"/>
    </source>
</evidence>
<evidence type="ECO:0000313" key="2">
    <source>
        <dbReference type="EMBL" id="MBX6982014.1"/>
    </source>
</evidence>
<feature type="compositionally biased region" description="Basic and acidic residues" evidence="1">
    <location>
        <begin position="34"/>
        <end position="45"/>
    </location>
</feature>